<evidence type="ECO:0000259" key="2">
    <source>
        <dbReference type="PROSITE" id="PS51186"/>
    </source>
</evidence>
<keyword evidence="4" id="KW-1185">Reference proteome</keyword>
<accession>A0A4P8YEE8</accession>
<dbReference type="KEGG" id="izh:FEM41_04220"/>
<evidence type="ECO:0000313" key="4">
    <source>
        <dbReference type="Proteomes" id="UP000302163"/>
    </source>
</evidence>
<dbReference type="Proteomes" id="UP000302163">
    <property type="component" value="Chromosome"/>
</dbReference>
<dbReference type="GO" id="GO:0016747">
    <property type="term" value="F:acyltransferase activity, transferring groups other than amino-acyl groups"/>
    <property type="evidence" value="ECO:0007669"/>
    <property type="project" value="InterPro"/>
</dbReference>
<dbReference type="InterPro" id="IPR000835">
    <property type="entry name" value="HTH_MarR-typ"/>
</dbReference>
<feature type="domain" description="N-acetyltransferase" evidence="2">
    <location>
        <begin position="149"/>
        <end position="308"/>
    </location>
</feature>
<sequence>MDLSQIQTFRASLRELVRELGMLSRKSSGTGLSPLQSHILIELDKAPLGVTELARKLGCEKASISRTIRGMTENALLERRQDSQDGRASTFCLTPQGTSLLAQIEENANRFIDQALELASERECRDFSRAIQGLNSALKNARSQREQEIVITEIAPDDNGAMAEIIRQSFRDNKVDHLEGVSLHDPELNNLYQTYQQPGSRYWVARANRRVLGGVGIAPLAGSAEKTCEMQKLFLSANALGTGLGRRLIALSLQEARRLGYDYCYLETLSELQSAVQLYEKFGFEYLETPQGNTGHGGCDLFMQLKLT</sequence>
<dbReference type="AlphaFoldDB" id="A0A4P8YEE8"/>
<evidence type="ECO:0000313" key="3">
    <source>
        <dbReference type="EMBL" id="QCT18911.1"/>
    </source>
</evidence>
<dbReference type="SMART" id="SM00347">
    <property type="entry name" value="HTH_MARR"/>
    <property type="match status" value="1"/>
</dbReference>
<dbReference type="PANTHER" id="PTHR43305:SF1">
    <property type="entry name" value="FAMILY N-ACETYLTRANSFERASE, PUTATIVE (AFU_ORTHOLOGUE AFUA_2G01380)-RELATED"/>
    <property type="match status" value="1"/>
</dbReference>
<protein>
    <submittedName>
        <fullName evidence="3">Bifunctional helix-turn-helix transcriptional regulator/GNAT family N-acetyltransferase</fullName>
    </submittedName>
</protein>
<keyword evidence="3" id="KW-0808">Transferase</keyword>
<proteinExistence type="predicted"/>
<dbReference type="EMBL" id="CP040428">
    <property type="protein sequence ID" value="QCT18911.1"/>
    <property type="molecule type" value="Genomic_DNA"/>
</dbReference>
<dbReference type="Gene3D" id="3.40.630.30">
    <property type="match status" value="1"/>
</dbReference>
<dbReference type="SUPFAM" id="SSF55729">
    <property type="entry name" value="Acyl-CoA N-acyltransferases (Nat)"/>
    <property type="match status" value="1"/>
</dbReference>
<dbReference type="PROSITE" id="PS50995">
    <property type="entry name" value="HTH_MARR_2"/>
    <property type="match status" value="1"/>
</dbReference>
<feature type="domain" description="HTH marR-type" evidence="1">
    <location>
        <begin position="1"/>
        <end position="136"/>
    </location>
</feature>
<dbReference type="PANTHER" id="PTHR43305">
    <property type="entry name" value="FAMILY N-ACETYLTRANSFERASE, PUTATIVE (AFU_ORTHOLOGUE AFUA_2G01380)-RELATED"/>
    <property type="match status" value="1"/>
</dbReference>
<dbReference type="Gene3D" id="1.10.10.10">
    <property type="entry name" value="Winged helix-like DNA-binding domain superfamily/Winged helix DNA-binding domain"/>
    <property type="match status" value="1"/>
</dbReference>
<dbReference type="SUPFAM" id="SSF46785">
    <property type="entry name" value="Winged helix' DNA-binding domain"/>
    <property type="match status" value="1"/>
</dbReference>
<dbReference type="InterPro" id="IPR052777">
    <property type="entry name" value="Acetyltransferase_Enz"/>
</dbReference>
<dbReference type="OrthoDB" id="5419426at2"/>
<reference evidence="3 4" key="1">
    <citation type="submission" date="2019-05" db="EMBL/GenBank/DDBJ databases">
        <title>Complete genome sequence of Izhakiella calystegiae KSNA2, an endophyte isolated from beach morning glory (Calystegia soldanella).</title>
        <authorList>
            <person name="Jiang L."/>
            <person name="Jeong J.C."/>
            <person name="Kim C.Y."/>
            <person name="Kim D.H."/>
            <person name="Kim S.W."/>
            <person name="Lee j."/>
        </authorList>
    </citation>
    <scope>NUCLEOTIDE SEQUENCE [LARGE SCALE GENOMIC DNA]</scope>
    <source>
        <strain evidence="3 4">KSNA2</strain>
    </source>
</reference>
<name>A0A4P8YEE8_9ENTR</name>
<dbReference type="Pfam" id="PF00583">
    <property type="entry name" value="Acetyltransf_1"/>
    <property type="match status" value="1"/>
</dbReference>
<gene>
    <name evidence="3" type="ORF">FEM41_04220</name>
</gene>
<dbReference type="InterPro" id="IPR000182">
    <property type="entry name" value="GNAT_dom"/>
</dbReference>
<dbReference type="CDD" id="cd04301">
    <property type="entry name" value="NAT_SF"/>
    <property type="match status" value="1"/>
</dbReference>
<dbReference type="PROSITE" id="PS51186">
    <property type="entry name" value="GNAT"/>
    <property type="match status" value="1"/>
</dbReference>
<evidence type="ECO:0000259" key="1">
    <source>
        <dbReference type="PROSITE" id="PS50995"/>
    </source>
</evidence>
<dbReference type="InterPro" id="IPR036388">
    <property type="entry name" value="WH-like_DNA-bd_sf"/>
</dbReference>
<organism evidence="3 4">
    <name type="scientific">Jejubacter calystegiae</name>
    <dbReference type="NCBI Taxonomy" id="2579935"/>
    <lineage>
        <taxon>Bacteria</taxon>
        <taxon>Pseudomonadati</taxon>
        <taxon>Pseudomonadota</taxon>
        <taxon>Gammaproteobacteria</taxon>
        <taxon>Enterobacterales</taxon>
        <taxon>Enterobacteriaceae</taxon>
        <taxon>Jejubacter</taxon>
    </lineage>
</organism>
<dbReference type="InterPro" id="IPR036390">
    <property type="entry name" value="WH_DNA-bd_sf"/>
</dbReference>
<dbReference type="Pfam" id="PF12802">
    <property type="entry name" value="MarR_2"/>
    <property type="match status" value="1"/>
</dbReference>
<dbReference type="GO" id="GO:0003700">
    <property type="term" value="F:DNA-binding transcription factor activity"/>
    <property type="evidence" value="ECO:0007669"/>
    <property type="project" value="InterPro"/>
</dbReference>
<dbReference type="InterPro" id="IPR016181">
    <property type="entry name" value="Acyl_CoA_acyltransferase"/>
</dbReference>